<evidence type="ECO:0000313" key="1">
    <source>
        <dbReference type="EMBL" id="MBO3273124.1"/>
    </source>
</evidence>
<dbReference type="RefSeq" id="WP_208309271.1">
    <property type="nucleotide sequence ID" value="NZ_JAGETX010000024.1"/>
</dbReference>
<dbReference type="EMBL" id="JAGETX010000024">
    <property type="protein sequence ID" value="MBO3273124.1"/>
    <property type="molecule type" value="Genomic_DNA"/>
</dbReference>
<accession>A0ABS3THJ2</accession>
<proteinExistence type="predicted"/>
<dbReference type="Pfam" id="PF21983">
    <property type="entry name" value="NikA-like"/>
    <property type="match status" value="1"/>
</dbReference>
<dbReference type="Proteomes" id="UP000670527">
    <property type="component" value="Unassembled WGS sequence"/>
</dbReference>
<evidence type="ECO:0000313" key="2">
    <source>
        <dbReference type="Proteomes" id="UP000670527"/>
    </source>
</evidence>
<sequence length="110" mass="12127">MNPTPDTEGKKERTKEVLDARFEFRLSKAEKQLIAEKAKLAGLKPNEFVRRAALGIEVKERMPADLRRFVGGVANNLNQLTRLANSGKLNAASGADLGFIAKALMKFIQS</sequence>
<dbReference type="InterPro" id="IPR053842">
    <property type="entry name" value="NikA-like"/>
</dbReference>
<keyword evidence="2" id="KW-1185">Reference proteome</keyword>
<organism evidence="1 2">
    <name type="scientific">Hymenobacter defluvii</name>
    <dbReference type="NCBI Taxonomy" id="2054411"/>
    <lineage>
        <taxon>Bacteria</taxon>
        <taxon>Pseudomonadati</taxon>
        <taxon>Bacteroidota</taxon>
        <taxon>Cytophagia</taxon>
        <taxon>Cytophagales</taxon>
        <taxon>Hymenobacteraceae</taxon>
        <taxon>Hymenobacter</taxon>
    </lineage>
</organism>
<gene>
    <name evidence="1" type="primary">mobC</name>
    <name evidence="1" type="ORF">J4D97_20910</name>
</gene>
<reference evidence="1 2" key="1">
    <citation type="submission" date="2021-03" db="EMBL/GenBank/DDBJ databases">
        <authorList>
            <person name="Kim M.K."/>
        </authorList>
    </citation>
    <scope>NUCLEOTIDE SEQUENCE [LARGE SCALE GENOMIC DNA]</scope>
    <source>
        <strain evidence="1 2">BT507</strain>
    </source>
</reference>
<protein>
    <submittedName>
        <fullName evidence="1">Plasmid mobilization relaxosome protein MobC</fullName>
    </submittedName>
</protein>
<comment type="caution">
    <text evidence="1">The sequence shown here is derived from an EMBL/GenBank/DDBJ whole genome shotgun (WGS) entry which is preliminary data.</text>
</comment>
<name>A0ABS3THJ2_9BACT</name>